<dbReference type="Proteomes" id="UP001196509">
    <property type="component" value="Unassembled WGS sequence"/>
</dbReference>
<dbReference type="EMBL" id="JAICBX010000001">
    <property type="protein sequence ID" value="MBW8636826.1"/>
    <property type="molecule type" value="Genomic_DNA"/>
</dbReference>
<dbReference type="PANTHER" id="PTHR34847:SF1">
    <property type="entry name" value="NODULATION PROTEIN U"/>
    <property type="match status" value="1"/>
</dbReference>
<dbReference type="InterPro" id="IPR051338">
    <property type="entry name" value="NodU/CmcH_Carbamoyltrnsfr"/>
</dbReference>
<dbReference type="Gene3D" id="3.30.420.40">
    <property type="match status" value="1"/>
</dbReference>
<comment type="caution">
    <text evidence="4">The sequence shown here is derived from an EMBL/GenBank/DDBJ whole genome shotgun (WGS) entry which is preliminary data.</text>
</comment>
<protein>
    <recommendedName>
        <fullName evidence="6">Proline dehydrogenase</fullName>
    </recommendedName>
</protein>
<evidence type="ECO:0008006" key="6">
    <source>
        <dbReference type="Google" id="ProtNLM"/>
    </source>
</evidence>
<comment type="similarity">
    <text evidence="1">Belongs to the NodU/CmcH family.</text>
</comment>
<evidence type="ECO:0000313" key="5">
    <source>
        <dbReference type="Proteomes" id="UP001196509"/>
    </source>
</evidence>
<evidence type="ECO:0000259" key="3">
    <source>
        <dbReference type="Pfam" id="PF16861"/>
    </source>
</evidence>
<organism evidence="4 5">
    <name type="scientific">Flavimaribacter sediminis</name>
    <dbReference type="NCBI Taxonomy" id="2865987"/>
    <lineage>
        <taxon>Bacteria</taxon>
        <taxon>Pseudomonadati</taxon>
        <taxon>Pseudomonadota</taxon>
        <taxon>Alphaproteobacteria</taxon>
        <taxon>Hyphomicrobiales</taxon>
        <taxon>Rhizobiaceae</taxon>
        <taxon>Flavimaribacter</taxon>
    </lineage>
</organism>
<dbReference type="GO" id="GO:0003824">
    <property type="term" value="F:catalytic activity"/>
    <property type="evidence" value="ECO:0007669"/>
    <property type="project" value="InterPro"/>
</dbReference>
<dbReference type="Pfam" id="PF02543">
    <property type="entry name" value="Carbam_trans_N"/>
    <property type="match status" value="1"/>
</dbReference>
<evidence type="ECO:0000313" key="4">
    <source>
        <dbReference type="EMBL" id="MBW8636826.1"/>
    </source>
</evidence>
<gene>
    <name evidence="4" type="ORF">K1W69_06475</name>
</gene>
<sequence>MRIFAYKPGHDGHVAAIEDGGLVFSIEAEKDSGKRYGPVATDMLLESLQKLDWVPDVMATSGWMREFRPMADPIGAGYYGIDSGAVISSETKMMGRDVRYFSSSHERSHLIGSYAMSPFPQGEPVYALVWEGVIGNFYRIDENLVITKIGSPFNGPGHKYGFLYGLADPAYPFDARKSRREDAGKLMALSGFGEDVPETPEESALIERILGWDASEYPLLKKDFADSPFCNIGLDSQEFRNLAKRFQNEIFGRFYAFAEENMKERLPILVSGGCGLNCDWNSDWRGCGLFADVFVQPCTNDSGSAIGTAADAQFHYTGNAKLDWTVYAGEGFVHDGADLGDFEVAPLDLQDFVTELSDAKIFAWVNGRYEIGPRALGNRSLIAAPFTTETHRRLNAIKKRESFRPIAPILMEEELDRLFNNHGPSPHMLYFQTVKTDSLKAVTHVDGSARAQTVTAQQNPEMYRLLETFRAKTGYGVLCNTSLNFNGRGFINRMSDLVAYALQTGLDGFVVDGTIYRRHDHAGVS</sequence>
<keyword evidence="5" id="KW-1185">Reference proteome</keyword>
<evidence type="ECO:0000259" key="2">
    <source>
        <dbReference type="Pfam" id="PF02543"/>
    </source>
</evidence>
<reference evidence="4" key="1">
    <citation type="submission" date="2021-08" db="EMBL/GenBank/DDBJ databases">
        <title>Hoeflea bacterium WL0058 sp. nov., isolated from the sediment.</title>
        <authorList>
            <person name="Wang L."/>
            <person name="Zhang D."/>
        </authorList>
    </citation>
    <scope>NUCLEOTIDE SEQUENCE</scope>
    <source>
        <strain evidence="4">WL0058</strain>
    </source>
</reference>
<proteinExistence type="inferred from homology"/>
<evidence type="ECO:0000256" key="1">
    <source>
        <dbReference type="ARBA" id="ARBA00006129"/>
    </source>
</evidence>
<dbReference type="Gene3D" id="3.90.870.20">
    <property type="entry name" value="Carbamoyltransferase, C-terminal domain"/>
    <property type="match status" value="1"/>
</dbReference>
<dbReference type="AlphaFoldDB" id="A0AAE2ZKX7"/>
<dbReference type="RefSeq" id="WP_220227475.1">
    <property type="nucleotide sequence ID" value="NZ_JAICBX010000001.1"/>
</dbReference>
<dbReference type="Pfam" id="PF16861">
    <property type="entry name" value="Carbam_trans_C"/>
    <property type="match status" value="1"/>
</dbReference>
<dbReference type="InterPro" id="IPR038152">
    <property type="entry name" value="Carbam_trans_C_sf"/>
</dbReference>
<dbReference type="InterPro" id="IPR003696">
    <property type="entry name" value="Carbtransf_dom"/>
</dbReference>
<accession>A0AAE2ZKX7</accession>
<dbReference type="InterPro" id="IPR031730">
    <property type="entry name" value="Carbam_trans_C"/>
</dbReference>
<feature type="domain" description="Carbamoyltransferase" evidence="2">
    <location>
        <begin position="101"/>
        <end position="309"/>
    </location>
</feature>
<name>A0AAE2ZKX7_9HYPH</name>
<dbReference type="PANTHER" id="PTHR34847">
    <property type="entry name" value="NODULATION PROTEIN U"/>
    <property type="match status" value="1"/>
</dbReference>
<feature type="domain" description="Carbamoyltransferase C-terminal" evidence="3">
    <location>
        <begin position="355"/>
        <end position="517"/>
    </location>
</feature>